<dbReference type="PROSITE" id="PS50600">
    <property type="entry name" value="ULP_PROTEASE"/>
    <property type="match status" value="1"/>
</dbReference>
<feature type="domain" description="Ubiquitin-like protease family profile" evidence="5">
    <location>
        <begin position="896"/>
        <end position="1044"/>
    </location>
</feature>
<comment type="caution">
    <text evidence="6">The sequence shown here is derived from an EMBL/GenBank/DDBJ whole genome shotgun (WGS) entry which is preliminary data.</text>
</comment>
<dbReference type="EMBL" id="PKPP01001890">
    <property type="protein sequence ID" value="PWA79180.1"/>
    <property type="molecule type" value="Genomic_DNA"/>
</dbReference>
<evidence type="ECO:0000256" key="2">
    <source>
        <dbReference type="ARBA" id="ARBA00022670"/>
    </source>
</evidence>
<dbReference type="AlphaFoldDB" id="A0A2U1P0H0"/>
<organism evidence="6 7">
    <name type="scientific">Artemisia annua</name>
    <name type="common">Sweet wormwood</name>
    <dbReference type="NCBI Taxonomy" id="35608"/>
    <lineage>
        <taxon>Eukaryota</taxon>
        <taxon>Viridiplantae</taxon>
        <taxon>Streptophyta</taxon>
        <taxon>Embryophyta</taxon>
        <taxon>Tracheophyta</taxon>
        <taxon>Spermatophyta</taxon>
        <taxon>Magnoliopsida</taxon>
        <taxon>eudicotyledons</taxon>
        <taxon>Gunneridae</taxon>
        <taxon>Pentapetalae</taxon>
        <taxon>asterids</taxon>
        <taxon>campanulids</taxon>
        <taxon>Asterales</taxon>
        <taxon>Asteraceae</taxon>
        <taxon>Asteroideae</taxon>
        <taxon>Anthemideae</taxon>
        <taxon>Artemisiinae</taxon>
        <taxon>Artemisia</taxon>
    </lineage>
</organism>
<keyword evidence="2" id="KW-0645">Protease</keyword>
<dbReference type="InterPro" id="IPR003653">
    <property type="entry name" value="Peptidase_C48_C"/>
</dbReference>
<dbReference type="Proteomes" id="UP000245207">
    <property type="component" value="Unassembled WGS sequence"/>
</dbReference>
<proteinExistence type="inferred from homology"/>
<dbReference type="InterPro" id="IPR015410">
    <property type="entry name" value="DUF1985"/>
</dbReference>
<feature type="compositionally biased region" description="Acidic residues" evidence="4">
    <location>
        <begin position="393"/>
        <end position="406"/>
    </location>
</feature>
<dbReference type="GO" id="GO:0006508">
    <property type="term" value="P:proteolysis"/>
    <property type="evidence" value="ECO:0007669"/>
    <property type="project" value="UniProtKB-KW"/>
</dbReference>
<dbReference type="GO" id="GO:0008234">
    <property type="term" value="F:cysteine-type peptidase activity"/>
    <property type="evidence" value="ECO:0007669"/>
    <property type="project" value="InterPro"/>
</dbReference>
<gene>
    <name evidence="6" type="ORF">CTI12_AA208480</name>
</gene>
<evidence type="ECO:0000259" key="5">
    <source>
        <dbReference type="PROSITE" id="PS50600"/>
    </source>
</evidence>
<evidence type="ECO:0000313" key="6">
    <source>
        <dbReference type="EMBL" id="PWA79180.1"/>
    </source>
</evidence>
<sequence length="1080" mass="123057">MRYINGEILKVDRATFVLSLFRLFFFLFPNVDRATVKIGQLNINAPCVPKLCESSTTLQFLYMANLNPLYDVKISIRSSVKLLKEIKGKLESKPNRESLFRSTVFGPWLDVPYASNNSLLMHYVLQHQVSVSNMCPDFPIIYHIGDHYLQFGRKEFYLITGFRFGKVVTPKGRKDSPFSDRVFPEKKTMAVKSVKGTDLLKLLRGDRWSSISDDDAVRVCLLIACELVFMGREDRNVIPNHIMALVEHFHEWNVFPWGEYMWDKFYTRTVNVVPKHSQLHLNAIETNPYYQPTYNLYGFCWAFKIWILETFPKSSIWWVKNLNVIPHGIAWTKVATFGKSDYSTIFGQEINPTVDLFPTLKEMREPWFIASVNFIEGLLDRDTNVSQGQTEGGVDDQIDGDVDDEQRDGHDGDAVVSENGDGMECESVDVGERVDSGVVEKGQVDDRKDEDSVHGHGDGEEAVHASNAVQSDGVDGVNEPNNSNVASNFSMADLFQQINDCKRRLALMEKRGARMMVVVAEVEEIRSKIEKLEGFFNVDAKSEDVVNKSNVEPKHSQETDDQSHVNTITSQLPPHQSHSCSKASDHNDPMVSFNLFNYLIFKKQTTVSLAHPDDCELLREPVKLMEIDQEDGKTTVAPAGKDNGPDLSEPVKLMEIDPEDGKVDYNDSQLYNSSMQFLIRSPDAPAFDAYPPVVVAAQSLLNLNKDQTVSNAEEGHFMDQYLNLDNADKNADEFSLDDIMEGEYIHDKDGNTEGFAAEMVVPGCNPVNKQDIPVPNQDSEKKKKRCFSAVKSEPVDQPSNAPRVPKTRSMTVKAAVLSPMVAEFQEKVVISPKPVPNFHKPVTRSSKPSITSLEPFQEDLSRPNARTTVNVPEHIRMFLKEIKPSKYWFPWGRCDIHVDRRFWLALAGLDTFKKGWLTDNHLDLWVDLLWRFRPNEADWAVVSPHFSQAILVGVFPTYYSNGVRYPVPWKDVERVFFPVNEPDKHWILAELHIATGVVTFYDSLGLVKSNRRSWWRIMKKDLPLRLISYLNECGVLKSKSISIDTLCHNEQLEVKDPVQAALAYRERMLDYYFENKVETK</sequence>
<dbReference type="Gene3D" id="3.40.395.10">
    <property type="entry name" value="Adenoviral Proteinase, Chain A"/>
    <property type="match status" value="1"/>
</dbReference>
<feature type="region of interest" description="Disordered" evidence="4">
    <location>
        <begin position="385"/>
        <end position="459"/>
    </location>
</feature>
<protein>
    <submittedName>
        <fullName evidence="6">Phospholipase-like protein</fullName>
    </submittedName>
</protein>
<dbReference type="SUPFAM" id="SSF54001">
    <property type="entry name" value="Cysteine proteinases"/>
    <property type="match status" value="1"/>
</dbReference>
<reference evidence="6 7" key="1">
    <citation type="journal article" date="2018" name="Mol. Plant">
        <title>The genome of Artemisia annua provides insight into the evolution of Asteraceae family and artemisinin biosynthesis.</title>
        <authorList>
            <person name="Shen Q."/>
            <person name="Zhang L."/>
            <person name="Liao Z."/>
            <person name="Wang S."/>
            <person name="Yan T."/>
            <person name="Shi P."/>
            <person name="Liu M."/>
            <person name="Fu X."/>
            <person name="Pan Q."/>
            <person name="Wang Y."/>
            <person name="Lv Z."/>
            <person name="Lu X."/>
            <person name="Zhang F."/>
            <person name="Jiang W."/>
            <person name="Ma Y."/>
            <person name="Chen M."/>
            <person name="Hao X."/>
            <person name="Li L."/>
            <person name="Tang Y."/>
            <person name="Lv G."/>
            <person name="Zhou Y."/>
            <person name="Sun X."/>
            <person name="Brodelius P.E."/>
            <person name="Rose J.K.C."/>
            <person name="Tang K."/>
        </authorList>
    </citation>
    <scope>NUCLEOTIDE SEQUENCE [LARGE SCALE GENOMIC DNA]</scope>
    <source>
        <strain evidence="7">cv. Huhao1</strain>
        <tissue evidence="6">Leaf</tissue>
    </source>
</reference>
<evidence type="ECO:0000256" key="4">
    <source>
        <dbReference type="SAM" id="MobiDB-lite"/>
    </source>
</evidence>
<dbReference type="PANTHER" id="PTHR48449:SF1">
    <property type="entry name" value="DUF1985 DOMAIN-CONTAINING PROTEIN"/>
    <property type="match status" value="1"/>
</dbReference>
<feature type="compositionally biased region" description="Basic and acidic residues" evidence="4">
    <location>
        <begin position="442"/>
        <end position="459"/>
    </location>
</feature>
<dbReference type="PANTHER" id="PTHR48449">
    <property type="entry name" value="DUF1985 DOMAIN-CONTAINING PROTEIN"/>
    <property type="match status" value="1"/>
</dbReference>
<dbReference type="Pfam" id="PF09331">
    <property type="entry name" value="DUF1985"/>
    <property type="match status" value="1"/>
</dbReference>
<accession>A0A2U1P0H0</accession>
<comment type="similarity">
    <text evidence="1">Belongs to the peptidase C48 family.</text>
</comment>
<feature type="region of interest" description="Disordered" evidence="4">
    <location>
        <begin position="787"/>
        <end position="807"/>
    </location>
</feature>
<feature type="region of interest" description="Disordered" evidence="4">
    <location>
        <begin position="548"/>
        <end position="585"/>
    </location>
</feature>
<evidence type="ECO:0000256" key="1">
    <source>
        <dbReference type="ARBA" id="ARBA00005234"/>
    </source>
</evidence>
<evidence type="ECO:0000313" key="7">
    <source>
        <dbReference type="Proteomes" id="UP000245207"/>
    </source>
</evidence>
<feature type="compositionally biased region" description="Polar residues" evidence="4">
    <location>
        <begin position="564"/>
        <end position="582"/>
    </location>
</feature>
<keyword evidence="7" id="KW-1185">Reference proteome</keyword>
<evidence type="ECO:0000256" key="3">
    <source>
        <dbReference type="ARBA" id="ARBA00022801"/>
    </source>
</evidence>
<name>A0A2U1P0H0_ARTAN</name>
<dbReference type="InterPro" id="IPR038765">
    <property type="entry name" value="Papain-like_cys_pep_sf"/>
</dbReference>
<keyword evidence="3" id="KW-0378">Hydrolase</keyword>
<feature type="compositionally biased region" description="Basic and acidic residues" evidence="4">
    <location>
        <begin position="548"/>
        <end position="563"/>
    </location>
</feature>
<dbReference type="OrthoDB" id="1839353at2759"/>